<sequence>MRRSEDAKVDVALRRCRAWSAPAAPLSHICKSYDASFLQSAAGANAGLHANSLLPPAIYRLFPTQTVFALVEIPFTPSPVPPSNGMRHASGSPSAEAETLEALKAELLAAKNQIRLLNTASARSFHSYAALEAENAELRDASRRLREANDELKTRLAQRNHEVNEQLHLICDLEKKLAEFRGFSNAAHLSARKALNGDPK</sequence>
<accession>A0A836HWR2</accession>
<dbReference type="RefSeq" id="XP_067695019.1">
    <property type="nucleotide sequence ID" value="XM_067838606.1"/>
</dbReference>
<keyword evidence="1" id="KW-0175">Coiled coil</keyword>
<proteinExistence type="predicted"/>
<name>A0A836HWR2_LEIEN</name>
<reference evidence="2 3" key="1">
    <citation type="submission" date="2021-02" db="EMBL/GenBank/DDBJ databases">
        <title>Leishmania (Mundinia) enrietti genome sequencing and assembly.</title>
        <authorList>
            <person name="Almutairi H."/>
            <person name="Gatherer D."/>
        </authorList>
    </citation>
    <scope>NUCLEOTIDE SEQUENCE [LARGE SCALE GENOMIC DNA]</scope>
    <source>
        <strain evidence="2">CUR178</strain>
    </source>
</reference>
<evidence type="ECO:0000256" key="1">
    <source>
        <dbReference type="SAM" id="Coils"/>
    </source>
</evidence>
<keyword evidence="3" id="KW-1185">Reference proteome</keyword>
<gene>
    <name evidence="2" type="ORF">CUR178_06956</name>
</gene>
<dbReference type="EMBL" id="JAFHKP010000011">
    <property type="protein sequence ID" value="KAG5483958.1"/>
    <property type="molecule type" value="Genomic_DNA"/>
</dbReference>
<evidence type="ECO:0000313" key="2">
    <source>
        <dbReference type="EMBL" id="KAG5483958.1"/>
    </source>
</evidence>
<dbReference type="Proteomes" id="UP000674179">
    <property type="component" value="Chromosome 11"/>
</dbReference>
<protein>
    <submittedName>
        <fullName evidence="2">Uncharacterized protein</fullName>
    </submittedName>
</protein>
<dbReference type="GeneID" id="94174116"/>
<dbReference type="KEGG" id="lenr:94174116"/>
<feature type="coiled-coil region" evidence="1">
    <location>
        <begin position="100"/>
        <end position="162"/>
    </location>
</feature>
<organism evidence="2 3">
    <name type="scientific">Leishmania enriettii</name>
    <dbReference type="NCBI Taxonomy" id="5663"/>
    <lineage>
        <taxon>Eukaryota</taxon>
        <taxon>Discoba</taxon>
        <taxon>Euglenozoa</taxon>
        <taxon>Kinetoplastea</taxon>
        <taxon>Metakinetoplastina</taxon>
        <taxon>Trypanosomatida</taxon>
        <taxon>Trypanosomatidae</taxon>
        <taxon>Leishmaniinae</taxon>
        <taxon>Leishmania</taxon>
    </lineage>
</organism>
<comment type="caution">
    <text evidence="2">The sequence shown here is derived from an EMBL/GenBank/DDBJ whole genome shotgun (WGS) entry which is preliminary data.</text>
</comment>
<dbReference type="AlphaFoldDB" id="A0A836HWR2"/>
<dbReference type="OrthoDB" id="261737at2759"/>
<evidence type="ECO:0000313" key="3">
    <source>
        <dbReference type="Proteomes" id="UP000674179"/>
    </source>
</evidence>